<proteinExistence type="predicted"/>
<accession>A0A5C4SQA3</accession>
<dbReference type="GO" id="GO:0016740">
    <property type="term" value="F:transferase activity"/>
    <property type="evidence" value="ECO:0007669"/>
    <property type="project" value="UniProtKB-KW"/>
</dbReference>
<dbReference type="InterPro" id="IPR038740">
    <property type="entry name" value="BioF2-like_GNAT_dom"/>
</dbReference>
<protein>
    <submittedName>
        <fullName evidence="2">GNAT family N-acetyltransferase</fullName>
    </submittedName>
</protein>
<keyword evidence="3" id="KW-1185">Reference proteome</keyword>
<feature type="domain" description="BioF2-like acetyltransferase" evidence="1">
    <location>
        <begin position="146"/>
        <end position="239"/>
    </location>
</feature>
<reference evidence="2 3" key="1">
    <citation type="submission" date="2019-05" db="EMBL/GenBank/DDBJ databases">
        <title>Tamlana fucoidanivorans sp. nov., isolated from the surface of algae collected from Fujian province in China.</title>
        <authorList>
            <person name="Li J."/>
        </authorList>
    </citation>
    <scope>NUCLEOTIDE SEQUENCE [LARGE SCALE GENOMIC DNA]</scope>
    <source>
        <strain evidence="2 3">CW2-9</strain>
    </source>
</reference>
<dbReference type="Pfam" id="PF13480">
    <property type="entry name" value="Acetyltransf_6"/>
    <property type="match status" value="1"/>
</dbReference>
<dbReference type="RefSeq" id="WP_139694847.1">
    <property type="nucleotide sequence ID" value="NZ_CP074074.1"/>
</dbReference>
<dbReference type="AlphaFoldDB" id="A0A5C4SQA3"/>
<name>A0A5C4SQA3_9FLAO</name>
<comment type="caution">
    <text evidence="2">The sequence shown here is derived from an EMBL/GenBank/DDBJ whole genome shotgun (WGS) entry which is preliminary data.</text>
</comment>
<dbReference type="OrthoDB" id="1422531at2"/>
<dbReference type="Gene3D" id="3.40.630.30">
    <property type="match status" value="1"/>
</dbReference>
<keyword evidence="2" id="KW-0808">Transferase</keyword>
<dbReference type="EMBL" id="VDCS01000002">
    <property type="protein sequence ID" value="TNJ46476.1"/>
    <property type="molecule type" value="Genomic_DNA"/>
</dbReference>
<organism evidence="2 3">
    <name type="scientific">Allotamlana fucoidanivorans</name>
    <dbReference type="NCBI Taxonomy" id="2583814"/>
    <lineage>
        <taxon>Bacteria</taxon>
        <taxon>Pseudomonadati</taxon>
        <taxon>Bacteroidota</taxon>
        <taxon>Flavobacteriia</taxon>
        <taxon>Flavobacteriales</taxon>
        <taxon>Flavobacteriaceae</taxon>
        <taxon>Allotamlana</taxon>
    </lineage>
</organism>
<evidence type="ECO:0000313" key="3">
    <source>
        <dbReference type="Proteomes" id="UP000308713"/>
    </source>
</evidence>
<evidence type="ECO:0000259" key="1">
    <source>
        <dbReference type="Pfam" id="PF13480"/>
    </source>
</evidence>
<dbReference type="InterPro" id="IPR016181">
    <property type="entry name" value="Acyl_CoA_acyltransferase"/>
</dbReference>
<evidence type="ECO:0000313" key="2">
    <source>
        <dbReference type="EMBL" id="TNJ46476.1"/>
    </source>
</evidence>
<dbReference type="SUPFAM" id="SSF55729">
    <property type="entry name" value="Acyl-CoA N-acyltransferases (Nat)"/>
    <property type="match status" value="1"/>
</dbReference>
<sequence>MRKDFYNTFYIKGQIPDVYNTIGYTYKAGLFYQRPIQKSAKTDGTYIINLFPSYLEEKNLKKISISQANLNGYAVVLPSSNLEDFLKHHFKSNARTSILKRKKRLEICFPIKYKMYFGSISYKTYETIMRSLKTMLLKRFTQKKTANEFFAKWNQYLNRTYELIINKEASLFVIYNNESMIGISLNYHSNEVCIGHLIAYDIDYAKFGIGNTIVLKLVEWCIENKYTLLDMGNGDLDYKFMWCNYKYYYQYHLILSNGALTNKLLISFELLKIKFKNTLKHFNIDVLLTNCKNFIEIRKRVKPFNNLNIIVEPMTKPINLEDAQLLNFYEINTPELKKACIDFMYLQQNHISNIQIFKLHRHLFYIKSGEHIQKIRLEENIKKAINP</sequence>
<dbReference type="Proteomes" id="UP000308713">
    <property type="component" value="Unassembled WGS sequence"/>
</dbReference>
<gene>
    <name evidence="2" type="ORF">FGF67_02290</name>
</gene>